<dbReference type="InParanoid" id="A0A7N5JKJ1"/>
<dbReference type="EC" id="3.5.1.3" evidence="2"/>
<evidence type="ECO:0000256" key="2">
    <source>
        <dbReference type="ARBA" id="ARBA00039118"/>
    </source>
</evidence>
<dbReference type="Proteomes" id="UP000008912">
    <property type="component" value="Unassembled WGS sequence"/>
</dbReference>
<dbReference type="GO" id="GO:0006541">
    <property type="term" value="P:glutamine metabolic process"/>
    <property type="evidence" value="ECO:0007669"/>
    <property type="project" value="TreeGrafter"/>
</dbReference>
<dbReference type="PANTHER" id="PTHR23088">
    <property type="entry name" value="NITRILASE-RELATED"/>
    <property type="match status" value="1"/>
</dbReference>
<evidence type="ECO:0000256" key="4">
    <source>
        <dbReference type="ARBA" id="ARBA00041576"/>
    </source>
</evidence>
<dbReference type="Gene3D" id="3.60.110.10">
    <property type="entry name" value="Carbon-nitrogen hydrolase"/>
    <property type="match status" value="1"/>
</dbReference>
<reference evidence="7 8" key="1">
    <citation type="journal article" date="2010" name="Nature">
        <title>The sequence and de novo assembly of the giant panda genome.</title>
        <authorList>
            <person name="Li R."/>
            <person name="Fan W."/>
            <person name="Tian G."/>
            <person name="Zhu H."/>
            <person name="He L."/>
            <person name="Cai J."/>
            <person name="Huang Q."/>
            <person name="Cai Q."/>
            <person name="Li B."/>
            <person name="Bai Y."/>
            <person name="Zhang Z."/>
            <person name="Zhang Y."/>
            <person name="Wang W."/>
            <person name="Li J."/>
            <person name="Wei F."/>
            <person name="Li H."/>
            <person name="Jian M."/>
            <person name="Li J."/>
            <person name="Zhang Z."/>
            <person name="Nielsen R."/>
            <person name="Li D."/>
            <person name="Gu W."/>
            <person name="Yang Z."/>
            <person name="Xuan Z."/>
            <person name="Ryder O.A."/>
            <person name="Leung F.C."/>
            <person name="Zhou Y."/>
            <person name="Cao J."/>
            <person name="Sun X."/>
            <person name="Fu Y."/>
            <person name="Fang X."/>
            <person name="Guo X."/>
            <person name="Wang B."/>
            <person name="Hou R."/>
            <person name="Shen F."/>
            <person name="Mu B."/>
            <person name="Ni P."/>
            <person name="Lin R."/>
            <person name="Qian W."/>
            <person name="Wang G."/>
            <person name="Yu C."/>
            <person name="Nie W."/>
            <person name="Wang J."/>
            <person name="Wu Z."/>
            <person name="Liang H."/>
            <person name="Min J."/>
            <person name="Wu Q."/>
            <person name="Cheng S."/>
            <person name="Ruan J."/>
            <person name="Wang M."/>
            <person name="Shi Z."/>
            <person name="Wen M."/>
            <person name="Liu B."/>
            <person name="Ren X."/>
            <person name="Zheng H."/>
            <person name="Dong D."/>
            <person name="Cook K."/>
            <person name="Shan G."/>
            <person name="Zhang H."/>
            <person name="Kosiol C."/>
            <person name="Xie X."/>
            <person name="Lu Z."/>
            <person name="Zheng H."/>
            <person name="Li Y."/>
            <person name="Steiner C.C."/>
            <person name="Lam T.T."/>
            <person name="Lin S."/>
            <person name="Zhang Q."/>
            <person name="Li G."/>
            <person name="Tian J."/>
            <person name="Gong T."/>
            <person name="Liu H."/>
            <person name="Zhang D."/>
            <person name="Fang L."/>
            <person name="Ye C."/>
            <person name="Zhang J."/>
            <person name="Hu W."/>
            <person name="Xu A."/>
            <person name="Ren Y."/>
            <person name="Zhang G."/>
            <person name="Bruford M.W."/>
            <person name="Li Q."/>
            <person name="Ma L."/>
            <person name="Guo Y."/>
            <person name="An N."/>
            <person name="Hu Y."/>
            <person name="Zheng Y."/>
            <person name="Shi Y."/>
            <person name="Li Z."/>
            <person name="Liu Q."/>
            <person name="Chen Y."/>
            <person name="Zhao J."/>
            <person name="Qu N."/>
            <person name="Zhao S."/>
            <person name="Tian F."/>
            <person name="Wang X."/>
            <person name="Wang H."/>
            <person name="Xu L."/>
            <person name="Liu X."/>
            <person name="Vinar T."/>
            <person name="Wang Y."/>
            <person name="Lam T.W."/>
            <person name="Yiu S.M."/>
            <person name="Liu S."/>
            <person name="Zhang H."/>
            <person name="Li D."/>
            <person name="Huang Y."/>
            <person name="Wang X."/>
            <person name="Yang G."/>
            <person name="Jiang Z."/>
            <person name="Wang J."/>
            <person name="Qin N."/>
            <person name="Li L."/>
            <person name="Li J."/>
            <person name="Bolund L."/>
            <person name="Kristiansen K."/>
            <person name="Wong G.K."/>
            <person name="Olson M."/>
            <person name="Zhang X."/>
            <person name="Li S."/>
            <person name="Yang H."/>
            <person name="Wang J."/>
            <person name="Wang J."/>
        </authorList>
    </citation>
    <scope>NUCLEOTIDE SEQUENCE [LARGE SCALE GENOMIC DNA]</scope>
</reference>
<proteinExistence type="predicted"/>
<dbReference type="GO" id="GO:0006528">
    <property type="term" value="P:asparagine metabolic process"/>
    <property type="evidence" value="ECO:0007669"/>
    <property type="project" value="TreeGrafter"/>
</dbReference>
<organism evidence="7 8">
    <name type="scientific">Ailuropoda melanoleuca</name>
    <name type="common">Giant panda</name>
    <dbReference type="NCBI Taxonomy" id="9646"/>
    <lineage>
        <taxon>Eukaryota</taxon>
        <taxon>Metazoa</taxon>
        <taxon>Chordata</taxon>
        <taxon>Craniata</taxon>
        <taxon>Vertebrata</taxon>
        <taxon>Euteleostomi</taxon>
        <taxon>Mammalia</taxon>
        <taxon>Eutheria</taxon>
        <taxon>Laurasiatheria</taxon>
        <taxon>Carnivora</taxon>
        <taxon>Caniformia</taxon>
        <taxon>Ursidae</taxon>
        <taxon>Ailuropoda</taxon>
    </lineage>
</organism>
<evidence type="ECO:0000313" key="8">
    <source>
        <dbReference type="Proteomes" id="UP000008912"/>
    </source>
</evidence>
<dbReference type="PROSITE" id="PS50263">
    <property type="entry name" value="CN_HYDROLASE"/>
    <property type="match status" value="1"/>
</dbReference>
<reference evidence="7" key="3">
    <citation type="submission" date="2025-09" db="UniProtKB">
        <authorList>
            <consortium name="Ensembl"/>
        </authorList>
    </citation>
    <scope>IDENTIFICATION</scope>
</reference>
<evidence type="ECO:0000256" key="3">
    <source>
        <dbReference type="ARBA" id="ARBA00039599"/>
    </source>
</evidence>
<evidence type="ECO:0000313" key="7">
    <source>
        <dbReference type="Ensembl" id="ENSAMEP00000026726.1"/>
    </source>
</evidence>
<reference evidence="7" key="2">
    <citation type="submission" date="2025-08" db="UniProtKB">
        <authorList>
            <consortium name="Ensembl"/>
        </authorList>
    </citation>
    <scope>IDENTIFICATION</scope>
</reference>
<dbReference type="Ensembl" id="ENSAMET00000026921.1">
    <property type="protein sequence ID" value="ENSAMEP00000026726.1"/>
    <property type="gene ID" value="ENSAMEG00000031102.1"/>
</dbReference>
<dbReference type="GO" id="GO:0050152">
    <property type="term" value="F:omega-amidase activity"/>
    <property type="evidence" value="ECO:0007669"/>
    <property type="project" value="UniProtKB-EC"/>
</dbReference>
<dbReference type="InterPro" id="IPR003010">
    <property type="entry name" value="C-N_Hydrolase"/>
</dbReference>
<dbReference type="PANTHER" id="PTHR23088:SF30">
    <property type="entry name" value="OMEGA-AMIDASE NIT2"/>
    <property type="match status" value="1"/>
</dbReference>
<dbReference type="GO" id="GO:0005739">
    <property type="term" value="C:mitochondrion"/>
    <property type="evidence" value="ECO:0007669"/>
    <property type="project" value="TreeGrafter"/>
</dbReference>
<dbReference type="AlphaFoldDB" id="A0A7N5JKJ1"/>
<dbReference type="Pfam" id="PF00795">
    <property type="entry name" value="CN_hydrolase"/>
    <property type="match status" value="1"/>
</dbReference>
<keyword evidence="8" id="KW-1185">Reference proteome</keyword>
<evidence type="ECO:0000259" key="6">
    <source>
        <dbReference type="PROSITE" id="PS50263"/>
    </source>
</evidence>
<name>A0A7N5JKJ1_AILME</name>
<dbReference type="SUPFAM" id="SSF56317">
    <property type="entry name" value="Carbon-nitrogen hydrolase"/>
    <property type="match status" value="1"/>
</dbReference>
<dbReference type="InterPro" id="IPR036526">
    <property type="entry name" value="C-N_Hydrolase_sf"/>
</dbReference>
<protein>
    <recommendedName>
        <fullName evidence="3">Omega-amidase NIT2</fullName>
        <ecNumber evidence="2">3.5.1.3</ecNumber>
    </recommendedName>
    <alternativeName>
        <fullName evidence="4">Nitrilase homolog 2</fullName>
    </alternativeName>
</protein>
<accession>A0A7N5JKJ1</accession>
<dbReference type="GeneTree" id="ENSGT00550000074838"/>
<comment type="catalytic activity">
    <reaction evidence="5">
        <text>2-oxosuccinamate + H2O = oxaloacetate + NH4(+)</text>
        <dbReference type="Rhea" id="RHEA:59412"/>
        <dbReference type="ChEBI" id="CHEBI:15377"/>
        <dbReference type="ChEBI" id="CHEBI:16452"/>
        <dbReference type="ChEBI" id="CHEBI:28938"/>
        <dbReference type="ChEBI" id="CHEBI:57735"/>
        <dbReference type="EC" id="3.5.1.3"/>
    </reaction>
    <physiologicalReaction direction="left-to-right" evidence="5">
        <dbReference type="Rhea" id="RHEA:59413"/>
    </physiologicalReaction>
</comment>
<sequence length="110" mass="12261">MTYSHHYNIIRSIFTVSSIKSDNLSQACGLVREAATEGVKIVSLPECFNSPFGMKYFPEHAEKIPGEATQELSEVAKECSIYLIGGSILEEDAGRLYNTCAILGLMEFYW</sequence>
<comment type="catalytic activity">
    <reaction evidence="1">
        <text>2-oxoglutaramate + H2O = 2-oxoglutarate + NH4(+)</text>
        <dbReference type="Rhea" id="RHEA:32963"/>
        <dbReference type="ChEBI" id="CHEBI:15377"/>
        <dbReference type="ChEBI" id="CHEBI:16769"/>
        <dbReference type="ChEBI" id="CHEBI:16810"/>
        <dbReference type="ChEBI" id="CHEBI:28938"/>
        <dbReference type="EC" id="3.5.1.3"/>
    </reaction>
    <physiologicalReaction direction="left-to-right" evidence="1">
        <dbReference type="Rhea" id="RHEA:32964"/>
    </physiologicalReaction>
</comment>
<evidence type="ECO:0000256" key="5">
    <source>
        <dbReference type="ARBA" id="ARBA00048745"/>
    </source>
</evidence>
<dbReference type="GO" id="GO:0006107">
    <property type="term" value="P:oxaloacetate metabolic process"/>
    <property type="evidence" value="ECO:0007669"/>
    <property type="project" value="TreeGrafter"/>
</dbReference>
<evidence type="ECO:0000256" key="1">
    <source>
        <dbReference type="ARBA" id="ARBA00036637"/>
    </source>
</evidence>
<feature type="domain" description="CN hydrolase" evidence="6">
    <location>
        <begin position="5"/>
        <end position="110"/>
    </location>
</feature>